<organism evidence="2 3">
    <name type="scientific">Jonquetella anthropi DSM 22815</name>
    <dbReference type="NCBI Taxonomy" id="885272"/>
    <lineage>
        <taxon>Bacteria</taxon>
        <taxon>Thermotogati</taxon>
        <taxon>Synergistota</taxon>
        <taxon>Synergistia</taxon>
        <taxon>Synergistales</taxon>
        <taxon>Dethiosulfovibrionaceae</taxon>
        <taxon>Jonquetella</taxon>
    </lineage>
</organism>
<sequence length="397" mass="43955">MNLKNLKAATLIVAGAACAVAGYLFHDHRNFKEAIVVSEGCTAVKRLSDYSSVIKPGSVNDCNVYIFDSGVPGGTILVQGGTHPEEPVGVIAAEIFTANAKVTKGRLIVLDRQNNSGSTCSRLGEAYPRFFHVKTDWGQMKWRMGDRYASPLDSWPDPEVYVHYPSGQSLAYMDIRNLNRAWPGRENGLIAERTCFATLEMIKKEGVNVTMDLHEAELEYPVENTIVSHQKGLDVAAMTSMVLTSQTYDVPIGMEFSPKALHGLSHREIGDATDAVSYLTEVAEPMLDRIRGITDEELLMSGKDRFVMQAGRVHQGPEHPMGLLYSPIDENGWPADKRIARHVTTTMQLVQVNNMVHPEQTVEITNIPSYQELIEKGAGHFFQNPADPANAQRVHYD</sequence>
<dbReference type="Gene3D" id="3.40.630.10">
    <property type="entry name" value="Zn peptidases"/>
    <property type="match status" value="1"/>
</dbReference>
<evidence type="ECO:0000313" key="2">
    <source>
        <dbReference type="EMBL" id="EHM12811.1"/>
    </source>
</evidence>
<feature type="chain" id="PRO_5003541909" evidence="1">
    <location>
        <begin position="22"/>
        <end position="397"/>
    </location>
</feature>
<evidence type="ECO:0000313" key="3">
    <source>
        <dbReference type="Proteomes" id="UP000003806"/>
    </source>
</evidence>
<dbReference type="HOGENOM" id="CLU_060714_0_0_0"/>
<dbReference type="OrthoDB" id="9782876at2"/>
<name>H0UJ78_9BACT</name>
<protein>
    <submittedName>
        <fullName evidence="2">Succinylglutamate desuccinylase / Aspartoacylase family</fullName>
    </submittedName>
</protein>
<dbReference type="PROSITE" id="PS51257">
    <property type="entry name" value="PROKAR_LIPOPROTEIN"/>
    <property type="match status" value="1"/>
</dbReference>
<reference evidence="2 3" key="1">
    <citation type="submission" date="2011-11" db="EMBL/GenBank/DDBJ databases">
        <title>The Noncontiguous Finished genome of Jonquetella anthropi DSM 22815.</title>
        <authorList>
            <consortium name="US DOE Joint Genome Institute (JGI-PGF)"/>
            <person name="Lucas S."/>
            <person name="Copeland A."/>
            <person name="Lapidus A."/>
            <person name="Glavina del Rio T."/>
            <person name="Dalin E."/>
            <person name="Tice H."/>
            <person name="Bruce D."/>
            <person name="Goodwin L."/>
            <person name="Pitluck S."/>
            <person name="Peters L."/>
            <person name="Mikhailova N."/>
            <person name="Held B."/>
            <person name="Kyrpides N."/>
            <person name="Mavromatis K."/>
            <person name="Ivanova N."/>
            <person name="Markowitz V."/>
            <person name="Cheng J.-F."/>
            <person name="Hugenholtz P."/>
            <person name="Woyke T."/>
            <person name="Wu D."/>
            <person name="Gronow S."/>
            <person name="Wellnitz S."/>
            <person name="Brambilla E."/>
            <person name="Klenk H.-P."/>
            <person name="Eisen J.A."/>
        </authorList>
    </citation>
    <scope>NUCLEOTIDE SEQUENCE [LARGE SCALE GENOMIC DNA]</scope>
    <source>
        <strain evidence="2 3">DSM 22815</strain>
    </source>
</reference>
<gene>
    <name evidence="2" type="ORF">JonanDRAFT_0393</name>
</gene>
<keyword evidence="3" id="KW-1185">Reference proteome</keyword>
<dbReference type="Proteomes" id="UP000003806">
    <property type="component" value="Chromosome"/>
</dbReference>
<dbReference type="RefSeq" id="WP_008522569.1">
    <property type="nucleotide sequence ID" value="NZ_CM001376.1"/>
</dbReference>
<dbReference type="STRING" id="885272.JonanDRAFT_0393"/>
<feature type="signal peptide" evidence="1">
    <location>
        <begin position="1"/>
        <end position="21"/>
    </location>
</feature>
<keyword evidence="1" id="KW-0732">Signal</keyword>
<evidence type="ECO:0000256" key="1">
    <source>
        <dbReference type="SAM" id="SignalP"/>
    </source>
</evidence>
<dbReference type="eggNOG" id="COG3608">
    <property type="taxonomic scope" value="Bacteria"/>
</dbReference>
<dbReference type="EMBL" id="CM001376">
    <property type="protein sequence ID" value="EHM12811.1"/>
    <property type="molecule type" value="Genomic_DNA"/>
</dbReference>
<dbReference type="SUPFAM" id="SSF53187">
    <property type="entry name" value="Zn-dependent exopeptidases"/>
    <property type="match status" value="1"/>
</dbReference>
<accession>H0UJ78</accession>
<proteinExistence type="predicted"/>
<dbReference type="AlphaFoldDB" id="H0UJ78"/>